<dbReference type="STRING" id="1314674.A0A0D7AWM5"/>
<dbReference type="AlphaFoldDB" id="A0A0D7AWM5"/>
<dbReference type="EMBL" id="KN880788">
    <property type="protein sequence ID" value="KIY62395.1"/>
    <property type="molecule type" value="Genomic_DNA"/>
</dbReference>
<sequence>MLGVPAFDIHERRRFSLRAYLLYIFGDMPAISKLMKMKGVNGYSPCRMCNIHGVADPSNPRTLYTPLYRPDGTSYDPHNLPLRSHSEFTHQSHRIATAPSQAEADRRAREYGITGTSVLSTLSSISFPLSAPFDFMHLIENVMPTLTAHWTGTFKGMTRGDEDYIIPANVWQDIGQDLKSSGDTMPSAFGSRMPDIATERYQFKAENWFTFLMFLGPVVLHGRLKSAYYRHFLKLVNIFHKLLAYYLSYEDIGILEVAIIDWVADYERYVLDFEARIWKVDPRAGSIFDTILLGCLPALSRFIRFSTYPTTCGRLGRFGATGTFPPSAFVGQLYVQFKVANILSQAWLTACGMSLN</sequence>
<keyword evidence="2" id="KW-1185">Reference proteome</keyword>
<proteinExistence type="predicted"/>
<protein>
    <submittedName>
        <fullName evidence="1">Uncharacterized protein</fullName>
    </submittedName>
</protein>
<gene>
    <name evidence="1" type="ORF">CYLTODRAFT_361549</name>
</gene>
<dbReference type="PANTHER" id="PTHR46579">
    <property type="entry name" value="F5/8 TYPE C DOMAIN-CONTAINING PROTEIN-RELATED"/>
    <property type="match status" value="1"/>
</dbReference>
<evidence type="ECO:0000313" key="2">
    <source>
        <dbReference type="Proteomes" id="UP000054007"/>
    </source>
</evidence>
<organism evidence="1 2">
    <name type="scientific">Cylindrobasidium torrendii FP15055 ss-10</name>
    <dbReference type="NCBI Taxonomy" id="1314674"/>
    <lineage>
        <taxon>Eukaryota</taxon>
        <taxon>Fungi</taxon>
        <taxon>Dikarya</taxon>
        <taxon>Basidiomycota</taxon>
        <taxon>Agaricomycotina</taxon>
        <taxon>Agaricomycetes</taxon>
        <taxon>Agaricomycetidae</taxon>
        <taxon>Agaricales</taxon>
        <taxon>Marasmiineae</taxon>
        <taxon>Physalacriaceae</taxon>
        <taxon>Cylindrobasidium</taxon>
    </lineage>
</organism>
<dbReference type="OrthoDB" id="2404451at2759"/>
<accession>A0A0D7AWM5</accession>
<dbReference type="Proteomes" id="UP000054007">
    <property type="component" value="Unassembled WGS sequence"/>
</dbReference>
<reference evidence="1 2" key="1">
    <citation type="journal article" date="2015" name="Fungal Genet. Biol.">
        <title>Evolution of novel wood decay mechanisms in Agaricales revealed by the genome sequences of Fistulina hepatica and Cylindrobasidium torrendii.</title>
        <authorList>
            <person name="Floudas D."/>
            <person name="Held B.W."/>
            <person name="Riley R."/>
            <person name="Nagy L.G."/>
            <person name="Koehler G."/>
            <person name="Ransdell A.S."/>
            <person name="Younus H."/>
            <person name="Chow J."/>
            <person name="Chiniquy J."/>
            <person name="Lipzen A."/>
            <person name="Tritt A."/>
            <person name="Sun H."/>
            <person name="Haridas S."/>
            <person name="LaButti K."/>
            <person name="Ohm R.A."/>
            <person name="Kues U."/>
            <person name="Blanchette R.A."/>
            <person name="Grigoriev I.V."/>
            <person name="Minto R.E."/>
            <person name="Hibbett D.S."/>
        </authorList>
    </citation>
    <scope>NUCLEOTIDE SEQUENCE [LARGE SCALE GENOMIC DNA]</scope>
    <source>
        <strain evidence="1 2">FP15055 ss-10</strain>
    </source>
</reference>
<dbReference type="PANTHER" id="PTHR46579:SF1">
    <property type="entry name" value="F5_8 TYPE C DOMAIN-CONTAINING PROTEIN"/>
    <property type="match status" value="1"/>
</dbReference>
<evidence type="ECO:0000313" key="1">
    <source>
        <dbReference type="EMBL" id="KIY62395.1"/>
    </source>
</evidence>
<name>A0A0D7AWM5_9AGAR</name>